<dbReference type="RefSeq" id="WP_188403349.1">
    <property type="nucleotide sequence ID" value="NZ_JAFHKS010000042.1"/>
</dbReference>
<organism evidence="9 10">
    <name type="scientific">Fictibacillus barbaricus</name>
    <dbReference type="NCBI Taxonomy" id="182136"/>
    <lineage>
        <taxon>Bacteria</taxon>
        <taxon>Bacillati</taxon>
        <taxon>Bacillota</taxon>
        <taxon>Bacilli</taxon>
        <taxon>Bacillales</taxon>
        <taxon>Fictibacillaceae</taxon>
        <taxon>Fictibacillus</taxon>
    </lineage>
</organism>
<feature type="transmembrane region" description="Helical" evidence="8">
    <location>
        <begin position="112"/>
        <end position="128"/>
    </location>
</feature>
<evidence type="ECO:0000256" key="8">
    <source>
        <dbReference type="SAM" id="Phobius"/>
    </source>
</evidence>
<keyword evidence="4" id="KW-0309">Germination</keyword>
<gene>
    <name evidence="9" type="ORF">JYA64_06875</name>
</gene>
<feature type="transmembrane region" description="Helical" evidence="8">
    <location>
        <begin position="140"/>
        <end position="159"/>
    </location>
</feature>
<dbReference type="Proteomes" id="UP001319060">
    <property type="component" value="Unassembled WGS sequence"/>
</dbReference>
<keyword evidence="3" id="KW-0813">Transport</keyword>
<protein>
    <submittedName>
        <fullName evidence="9">GerAB/ArcD/ProY family transporter</fullName>
    </submittedName>
</protein>
<proteinExistence type="inferred from homology"/>
<comment type="caution">
    <text evidence="9">The sequence shown here is derived from an EMBL/GenBank/DDBJ whole genome shotgun (WGS) entry which is preliminary data.</text>
</comment>
<dbReference type="PANTHER" id="PTHR34975:SF2">
    <property type="entry name" value="SPORE GERMINATION PROTEIN A2"/>
    <property type="match status" value="1"/>
</dbReference>
<comment type="subcellular location">
    <subcellularLocation>
        <location evidence="1">Membrane</location>
        <topology evidence="1">Multi-pass membrane protein</topology>
    </subcellularLocation>
</comment>
<feature type="transmembrane region" description="Helical" evidence="8">
    <location>
        <begin position="263"/>
        <end position="288"/>
    </location>
</feature>
<comment type="similarity">
    <text evidence="2">Belongs to the amino acid-polyamine-organocation (APC) superfamily. Spore germination protein (SGP) (TC 2.A.3.9) family.</text>
</comment>
<evidence type="ECO:0000256" key="5">
    <source>
        <dbReference type="ARBA" id="ARBA00022692"/>
    </source>
</evidence>
<name>A0ABS2ZAT2_9BACL</name>
<feature type="transmembrane region" description="Helical" evidence="8">
    <location>
        <begin position="35"/>
        <end position="56"/>
    </location>
</feature>
<dbReference type="Gene3D" id="1.20.1740.10">
    <property type="entry name" value="Amino acid/polyamine transporter I"/>
    <property type="match status" value="1"/>
</dbReference>
<feature type="transmembrane region" description="Helical" evidence="8">
    <location>
        <begin position="7"/>
        <end position="29"/>
    </location>
</feature>
<evidence type="ECO:0000256" key="3">
    <source>
        <dbReference type="ARBA" id="ARBA00022448"/>
    </source>
</evidence>
<accession>A0ABS2ZAT2</accession>
<dbReference type="NCBIfam" id="TIGR00912">
    <property type="entry name" value="2A0309"/>
    <property type="match status" value="1"/>
</dbReference>
<evidence type="ECO:0000256" key="6">
    <source>
        <dbReference type="ARBA" id="ARBA00022989"/>
    </source>
</evidence>
<evidence type="ECO:0000313" key="9">
    <source>
        <dbReference type="EMBL" id="MBN3545010.1"/>
    </source>
</evidence>
<dbReference type="Pfam" id="PF03845">
    <property type="entry name" value="Spore_permease"/>
    <property type="match status" value="1"/>
</dbReference>
<dbReference type="InterPro" id="IPR004761">
    <property type="entry name" value="Spore_GerAB"/>
</dbReference>
<feature type="transmembrane region" description="Helical" evidence="8">
    <location>
        <begin position="76"/>
        <end position="100"/>
    </location>
</feature>
<keyword evidence="5 8" id="KW-0812">Transmembrane</keyword>
<feature type="transmembrane region" description="Helical" evidence="8">
    <location>
        <begin position="214"/>
        <end position="236"/>
    </location>
</feature>
<evidence type="ECO:0000256" key="2">
    <source>
        <dbReference type="ARBA" id="ARBA00007998"/>
    </source>
</evidence>
<reference evidence="9 10" key="1">
    <citation type="submission" date="2021-01" db="EMBL/GenBank/DDBJ databases">
        <title>Genome Sequencing of Type Strains.</title>
        <authorList>
            <person name="Lemaire J.F."/>
            <person name="Inderbitzin P."/>
            <person name="Collins S.B."/>
            <person name="Wespe N."/>
            <person name="Knight-Connoni V."/>
        </authorList>
    </citation>
    <scope>NUCLEOTIDE SEQUENCE [LARGE SCALE GENOMIC DNA]</scope>
    <source>
        <strain evidence="9 10">DSM 14730</strain>
    </source>
</reference>
<evidence type="ECO:0000256" key="1">
    <source>
        <dbReference type="ARBA" id="ARBA00004141"/>
    </source>
</evidence>
<evidence type="ECO:0000313" key="10">
    <source>
        <dbReference type="Proteomes" id="UP001319060"/>
    </source>
</evidence>
<dbReference type="PANTHER" id="PTHR34975">
    <property type="entry name" value="SPORE GERMINATION PROTEIN A2"/>
    <property type="match status" value="1"/>
</dbReference>
<dbReference type="EMBL" id="JAFHKS010000042">
    <property type="protein sequence ID" value="MBN3545010.1"/>
    <property type="molecule type" value="Genomic_DNA"/>
</dbReference>
<feature type="transmembrane region" description="Helical" evidence="8">
    <location>
        <begin position="326"/>
        <end position="346"/>
    </location>
</feature>
<feature type="transmembrane region" description="Helical" evidence="8">
    <location>
        <begin position="300"/>
        <end position="320"/>
    </location>
</feature>
<keyword evidence="7 8" id="KW-0472">Membrane</keyword>
<evidence type="ECO:0000256" key="7">
    <source>
        <dbReference type="ARBA" id="ARBA00023136"/>
    </source>
</evidence>
<keyword evidence="6 8" id="KW-1133">Transmembrane helix</keyword>
<keyword evidence="10" id="KW-1185">Reference proteome</keyword>
<evidence type="ECO:0000256" key="4">
    <source>
        <dbReference type="ARBA" id="ARBA00022544"/>
    </source>
</evidence>
<feature type="transmembrane region" description="Helical" evidence="8">
    <location>
        <begin position="185"/>
        <end position="202"/>
    </location>
</feature>
<sequence length="353" mass="40009">MLTNKNLFFLIIQAQIGIGILTLPYVLYNKVQQDAWISLLIAGALSQVVIVILVSLSKVSLKENLYELSSKLLGRFLGNALNICYVLYFITYSMLLLFLVSDVIITWILHRTPQWAIILLILLAASYIAKEHLLTISKSFLVFSLLFAFLIVTIFFVYVQDVHFGRLLPFASKEPLQIVSSSPQAFVSLIGFELILFIMPFIKKPAESLKVLSIANGFTLSLYLFLLITCIVYFSADQFKLVNEPLLYMLRGLSFKYIERIDIIFLSFWIIPITTSLVTQLFTASLGVQNLFSIGRSKSVYIIVGVLFILGMLPISNFIKESLSSLMTYLNIIFIFFIPTLLLIIAKLKVYKG</sequence>